<feature type="region of interest" description="Disordered" evidence="1">
    <location>
        <begin position="551"/>
        <end position="588"/>
    </location>
</feature>
<evidence type="ECO:0000313" key="4">
    <source>
        <dbReference type="Proteomes" id="UP000306798"/>
    </source>
</evidence>
<dbReference type="Pfam" id="PF07728">
    <property type="entry name" value="AAA_5"/>
    <property type="match status" value="1"/>
</dbReference>
<dbReference type="InterPro" id="IPR052934">
    <property type="entry name" value="Methyl-DNA_Rec/Restrict_Enz"/>
</dbReference>
<accession>A0A4S4F5X5</accession>
<reference evidence="3 4" key="1">
    <citation type="submission" date="2019-04" db="EMBL/GenBank/DDBJ databases">
        <title>Microbes associate with the intestines of laboratory mice.</title>
        <authorList>
            <person name="Navarre W."/>
            <person name="Wong E."/>
            <person name="Huang K.C."/>
            <person name="Tropini C."/>
            <person name="Ng K."/>
            <person name="Yu B."/>
        </authorList>
    </citation>
    <scope>NUCLEOTIDE SEQUENCE [LARGE SCALE GENOMIC DNA]</scope>
    <source>
        <strain evidence="3 4">NM87_A27A</strain>
    </source>
</reference>
<dbReference type="GO" id="GO:0005524">
    <property type="term" value="F:ATP binding"/>
    <property type="evidence" value="ECO:0007669"/>
    <property type="project" value="InterPro"/>
</dbReference>
<evidence type="ECO:0000313" key="3">
    <source>
        <dbReference type="EMBL" id="THG24175.1"/>
    </source>
</evidence>
<sequence>MVKKWSQEIINLRRVHNLRTITDSKRGSIMERSTVTEEGYEKFKNLLRFFYAQYRYNRTAGGAGGVRKVPHPDASNTRYDLQGHLDQFHLGEFQNKPLQIGDLSFTITFSGQWGHMGSGPNTFIYLCGTDIGLYLNLKAFKGDSEATTDAPFVNFFTWDDPHQEPTTLYVGEREGSITNCDKYGSYKFVDLGLGENDPTTDQLKDLYAKLQKLNSRAKAQQHESQEHIPTTLDAPRNWILFGAPGTGKSYTINKAAGQYPHRRVTFHPDYTYAQFVGSYKPVVATESNTGITYGFVPGPFINTLIEALEQPHIPHILIIEEINRADPAAVFGDVFQLLDRSGSGSSEYTVHASPELKDYLRINLSDKAKQNLHTLVRDISIRSGDAPEASDCSEIAIPSNMYIWASMNSADQGVFPMDTAFKRRWTFQYLAIDGNVMEPKDVEGVILSNHWDEIRTNINLLIKDGGQDIPEDKLLGQYFLSSNEQTADNIVQAFSSKVIMYLFEDAARYCRPQIFNTDGSQGQLYLSDLLTNLSTSKPNLGIFANPVMTLETSAEPKETNQSITDETTESSEEQGGTESPEPPEESAE</sequence>
<gene>
    <name evidence="3" type="ORF">E5991_08930</name>
</gene>
<dbReference type="EMBL" id="SSTF01000034">
    <property type="protein sequence ID" value="THG24175.1"/>
    <property type="molecule type" value="Genomic_DNA"/>
</dbReference>
<dbReference type="Gene3D" id="3.40.50.300">
    <property type="entry name" value="P-loop containing nucleotide triphosphate hydrolases"/>
    <property type="match status" value="1"/>
</dbReference>
<dbReference type="GO" id="GO:0016887">
    <property type="term" value="F:ATP hydrolysis activity"/>
    <property type="evidence" value="ECO:0007669"/>
    <property type="project" value="InterPro"/>
</dbReference>
<dbReference type="SUPFAM" id="SSF52540">
    <property type="entry name" value="P-loop containing nucleoside triphosphate hydrolases"/>
    <property type="match status" value="1"/>
</dbReference>
<dbReference type="Proteomes" id="UP000306798">
    <property type="component" value="Unassembled WGS sequence"/>
</dbReference>
<dbReference type="PANTHER" id="PTHR37291">
    <property type="entry name" value="5-METHYLCYTOSINE-SPECIFIC RESTRICTION ENZYME B"/>
    <property type="match status" value="1"/>
</dbReference>
<feature type="domain" description="ATPase dynein-related AAA" evidence="2">
    <location>
        <begin position="238"/>
        <end position="424"/>
    </location>
</feature>
<evidence type="ECO:0000256" key="1">
    <source>
        <dbReference type="SAM" id="MobiDB-lite"/>
    </source>
</evidence>
<proteinExistence type="predicted"/>
<dbReference type="PANTHER" id="PTHR37291:SF1">
    <property type="entry name" value="TYPE IV METHYL-DIRECTED RESTRICTION ENZYME ECOKMCRB SUBUNIT"/>
    <property type="match status" value="1"/>
</dbReference>
<dbReference type="AlphaFoldDB" id="A0A4S4F5X5"/>
<protein>
    <recommendedName>
        <fullName evidence="2">ATPase dynein-related AAA domain-containing protein</fullName>
    </recommendedName>
</protein>
<comment type="caution">
    <text evidence="3">The sequence shown here is derived from an EMBL/GenBank/DDBJ whole genome shotgun (WGS) entry which is preliminary data.</text>
</comment>
<name>A0A4S4F5X5_9BIFI</name>
<organism evidence="3 4">
    <name type="scientific">Bifidobacterium pseudolongum</name>
    <dbReference type="NCBI Taxonomy" id="1694"/>
    <lineage>
        <taxon>Bacteria</taxon>
        <taxon>Bacillati</taxon>
        <taxon>Actinomycetota</taxon>
        <taxon>Actinomycetes</taxon>
        <taxon>Bifidobacteriales</taxon>
        <taxon>Bifidobacteriaceae</taxon>
        <taxon>Bifidobacterium</taxon>
    </lineage>
</organism>
<evidence type="ECO:0000259" key="2">
    <source>
        <dbReference type="Pfam" id="PF07728"/>
    </source>
</evidence>
<dbReference type="InterPro" id="IPR011704">
    <property type="entry name" value="ATPase_dyneun-rel_AAA"/>
</dbReference>
<dbReference type="InterPro" id="IPR027417">
    <property type="entry name" value="P-loop_NTPase"/>
</dbReference>